<evidence type="ECO:0000313" key="8">
    <source>
        <dbReference type="Proteomes" id="UP000284824"/>
    </source>
</evidence>
<evidence type="ECO:0000259" key="6">
    <source>
        <dbReference type="Pfam" id="PF08281"/>
    </source>
</evidence>
<evidence type="ECO:0000256" key="3">
    <source>
        <dbReference type="ARBA" id="ARBA00023082"/>
    </source>
</evidence>
<evidence type="ECO:0000313" key="7">
    <source>
        <dbReference type="EMBL" id="RVX44041.1"/>
    </source>
</evidence>
<reference evidence="7 8" key="1">
    <citation type="submission" date="2019-01" db="EMBL/GenBank/DDBJ databases">
        <title>Sequencing the genomes of 1000 actinobacteria strains.</title>
        <authorList>
            <person name="Klenk H.-P."/>
        </authorList>
    </citation>
    <scope>NUCLEOTIDE SEQUENCE [LARGE SCALE GENOMIC DNA]</scope>
    <source>
        <strain evidence="7 8">DSM 43925</strain>
    </source>
</reference>
<dbReference type="Pfam" id="PF08281">
    <property type="entry name" value="Sigma70_r4_2"/>
    <property type="match status" value="1"/>
</dbReference>
<proteinExistence type="inferred from homology"/>
<dbReference type="AlphaFoldDB" id="A0A438MEU9"/>
<dbReference type="SUPFAM" id="SSF88946">
    <property type="entry name" value="Sigma2 domain of RNA polymerase sigma factors"/>
    <property type="match status" value="1"/>
</dbReference>
<dbReference type="InterPro" id="IPR013324">
    <property type="entry name" value="RNA_pol_sigma_r3/r4-like"/>
</dbReference>
<keyword evidence="4" id="KW-0804">Transcription</keyword>
<keyword evidence="8" id="KW-1185">Reference proteome</keyword>
<comment type="caution">
    <text evidence="7">The sequence shown here is derived from an EMBL/GenBank/DDBJ whole genome shotgun (WGS) entry which is preliminary data.</text>
</comment>
<dbReference type="InterPro" id="IPR036388">
    <property type="entry name" value="WH-like_DNA-bd_sf"/>
</dbReference>
<name>A0A438MEU9_9ACTN</name>
<dbReference type="InterPro" id="IPR013325">
    <property type="entry name" value="RNA_pol_sigma_r2"/>
</dbReference>
<dbReference type="Pfam" id="PF04542">
    <property type="entry name" value="Sigma70_r2"/>
    <property type="match status" value="1"/>
</dbReference>
<dbReference type="GO" id="GO:0006352">
    <property type="term" value="P:DNA-templated transcription initiation"/>
    <property type="evidence" value="ECO:0007669"/>
    <property type="project" value="InterPro"/>
</dbReference>
<dbReference type="NCBIfam" id="TIGR02937">
    <property type="entry name" value="sigma70-ECF"/>
    <property type="match status" value="1"/>
</dbReference>
<comment type="similarity">
    <text evidence="1">Belongs to the sigma-70 factor family. ECF subfamily.</text>
</comment>
<evidence type="ECO:0000256" key="1">
    <source>
        <dbReference type="ARBA" id="ARBA00010641"/>
    </source>
</evidence>
<dbReference type="PANTHER" id="PTHR43133:SF25">
    <property type="entry name" value="RNA POLYMERASE SIGMA FACTOR RFAY-RELATED"/>
    <property type="match status" value="1"/>
</dbReference>
<dbReference type="PANTHER" id="PTHR43133">
    <property type="entry name" value="RNA POLYMERASE ECF-TYPE SIGMA FACTO"/>
    <property type="match status" value="1"/>
</dbReference>
<evidence type="ECO:0000256" key="2">
    <source>
        <dbReference type="ARBA" id="ARBA00023015"/>
    </source>
</evidence>
<dbReference type="Proteomes" id="UP000284824">
    <property type="component" value="Unassembled WGS sequence"/>
</dbReference>
<dbReference type="InterPro" id="IPR039425">
    <property type="entry name" value="RNA_pol_sigma-70-like"/>
</dbReference>
<dbReference type="GO" id="GO:0003677">
    <property type="term" value="F:DNA binding"/>
    <property type="evidence" value="ECO:0007669"/>
    <property type="project" value="InterPro"/>
</dbReference>
<evidence type="ECO:0000259" key="5">
    <source>
        <dbReference type="Pfam" id="PF04542"/>
    </source>
</evidence>
<dbReference type="InterPro" id="IPR013249">
    <property type="entry name" value="RNA_pol_sigma70_r4_t2"/>
</dbReference>
<sequence length="181" mass="19830">MGADPASRFEEIYGSSYGPLLGYALRRCADPDDAADVVAETFMIAWRRIAEVPAGDEAKLWLFGVARKVLANHRRGERRHEQRTAALRAQLAATPLVAQGPPAADLSQLGRVFRALSDDDRELLSLVAWERLDPGQIAKTLGISRNAARVRLYRARRRFARALAEAGIDAPRAVAVEGSVL</sequence>
<dbReference type="Gene3D" id="1.10.1740.10">
    <property type="match status" value="1"/>
</dbReference>
<dbReference type="OrthoDB" id="4184921at2"/>
<evidence type="ECO:0000256" key="4">
    <source>
        <dbReference type="ARBA" id="ARBA00023163"/>
    </source>
</evidence>
<organism evidence="7 8">
    <name type="scientific">Nonomuraea polychroma</name>
    <dbReference type="NCBI Taxonomy" id="46176"/>
    <lineage>
        <taxon>Bacteria</taxon>
        <taxon>Bacillati</taxon>
        <taxon>Actinomycetota</taxon>
        <taxon>Actinomycetes</taxon>
        <taxon>Streptosporangiales</taxon>
        <taxon>Streptosporangiaceae</taxon>
        <taxon>Nonomuraea</taxon>
    </lineage>
</organism>
<dbReference type="RefSeq" id="WP_127935884.1">
    <property type="nucleotide sequence ID" value="NZ_SAUN01000001.1"/>
</dbReference>
<dbReference type="EMBL" id="SAUN01000001">
    <property type="protein sequence ID" value="RVX44041.1"/>
    <property type="molecule type" value="Genomic_DNA"/>
</dbReference>
<dbReference type="InterPro" id="IPR014284">
    <property type="entry name" value="RNA_pol_sigma-70_dom"/>
</dbReference>
<keyword evidence="2" id="KW-0805">Transcription regulation</keyword>
<feature type="domain" description="RNA polymerase sigma-70 region 2" evidence="5">
    <location>
        <begin position="16"/>
        <end position="79"/>
    </location>
</feature>
<protein>
    <submittedName>
        <fullName evidence="7">RNA polymerase sigma-70 factor (ECF subfamily)</fullName>
    </submittedName>
</protein>
<dbReference type="InterPro" id="IPR007627">
    <property type="entry name" value="RNA_pol_sigma70_r2"/>
</dbReference>
<feature type="domain" description="RNA polymerase sigma factor 70 region 4 type 2" evidence="6">
    <location>
        <begin position="108"/>
        <end position="158"/>
    </location>
</feature>
<dbReference type="GO" id="GO:0016987">
    <property type="term" value="F:sigma factor activity"/>
    <property type="evidence" value="ECO:0007669"/>
    <property type="project" value="UniProtKB-KW"/>
</dbReference>
<dbReference type="Gene3D" id="1.10.10.10">
    <property type="entry name" value="Winged helix-like DNA-binding domain superfamily/Winged helix DNA-binding domain"/>
    <property type="match status" value="1"/>
</dbReference>
<keyword evidence="3" id="KW-0731">Sigma factor</keyword>
<accession>A0A438MEU9</accession>
<gene>
    <name evidence="7" type="ORF">EDD27_6760</name>
</gene>
<dbReference type="SUPFAM" id="SSF88659">
    <property type="entry name" value="Sigma3 and sigma4 domains of RNA polymerase sigma factors"/>
    <property type="match status" value="1"/>
</dbReference>